<gene>
    <name evidence="1" type="ORF">AVEN_11205_1</name>
</gene>
<reference evidence="1 2" key="1">
    <citation type="journal article" date="2019" name="Sci. Rep.">
        <title>Orb-weaving spider Araneus ventricosus genome elucidates the spidroin gene catalogue.</title>
        <authorList>
            <person name="Kono N."/>
            <person name="Nakamura H."/>
            <person name="Ohtoshi R."/>
            <person name="Moran D.A.P."/>
            <person name="Shinohara A."/>
            <person name="Yoshida Y."/>
            <person name="Fujiwara M."/>
            <person name="Mori M."/>
            <person name="Tomita M."/>
            <person name="Arakawa K."/>
        </authorList>
    </citation>
    <scope>NUCLEOTIDE SEQUENCE [LARGE SCALE GENOMIC DNA]</scope>
</reference>
<organism evidence="1 2">
    <name type="scientific">Araneus ventricosus</name>
    <name type="common">Orbweaver spider</name>
    <name type="synonym">Epeira ventricosa</name>
    <dbReference type="NCBI Taxonomy" id="182803"/>
    <lineage>
        <taxon>Eukaryota</taxon>
        <taxon>Metazoa</taxon>
        <taxon>Ecdysozoa</taxon>
        <taxon>Arthropoda</taxon>
        <taxon>Chelicerata</taxon>
        <taxon>Arachnida</taxon>
        <taxon>Araneae</taxon>
        <taxon>Araneomorphae</taxon>
        <taxon>Entelegynae</taxon>
        <taxon>Araneoidea</taxon>
        <taxon>Araneidae</taxon>
        <taxon>Araneus</taxon>
    </lineage>
</organism>
<dbReference type="Proteomes" id="UP000499080">
    <property type="component" value="Unassembled WGS sequence"/>
</dbReference>
<evidence type="ECO:0000313" key="2">
    <source>
        <dbReference type="Proteomes" id="UP000499080"/>
    </source>
</evidence>
<name>A0A4Y2IWI3_ARAVE</name>
<evidence type="ECO:0000313" key="1">
    <source>
        <dbReference type="EMBL" id="GBM81262.1"/>
    </source>
</evidence>
<keyword evidence="2" id="KW-1185">Reference proteome</keyword>
<proteinExistence type="predicted"/>
<accession>A0A4Y2IWI3</accession>
<dbReference type="AlphaFoldDB" id="A0A4Y2IWI3"/>
<dbReference type="EMBL" id="BGPR01002932">
    <property type="protein sequence ID" value="GBM81262.1"/>
    <property type="molecule type" value="Genomic_DNA"/>
</dbReference>
<protein>
    <submittedName>
        <fullName evidence="1">Uncharacterized protein</fullName>
    </submittedName>
</protein>
<comment type="caution">
    <text evidence="1">The sequence shown here is derived from an EMBL/GenBank/DDBJ whole genome shotgun (WGS) entry which is preliminary data.</text>
</comment>
<sequence>MISDMWSCNRTSRSVPNFGSNRKKENAQNVYSVSFTILHKRKTHYTVLLYFIFVTTVYPELGARAAPCPVLVYFITTVYPELGARTATCPVLVYFITTVYPELGARTVLVY</sequence>